<dbReference type="InterPro" id="IPR036249">
    <property type="entry name" value="Thioredoxin-like_sf"/>
</dbReference>
<comment type="caution">
    <text evidence="7">The sequence shown here is derived from an EMBL/GenBank/DDBJ whole genome shotgun (WGS) entry which is preliminary data.</text>
</comment>
<evidence type="ECO:0000259" key="6">
    <source>
        <dbReference type="PROSITE" id="PS51352"/>
    </source>
</evidence>
<dbReference type="AlphaFoldDB" id="A0A7W4URD6"/>
<dbReference type="GO" id="GO:0017004">
    <property type="term" value="P:cytochrome complex assembly"/>
    <property type="evidence" value="ECO:0007669"/>
    <property type="project" value="UniProtKB-KW"/>
</dbReference>
<keyword evidence="3" id="KW-0735">Signal-anchor</keyword>
<gene>
    <name evidence="7" type="ORF">FHX72_003379</name>
</gene>
<dbReference type="InterPro" id="IPR050553">
    <property type="entry name" value="Thioredoxin_ResA/DsbE_sf"/>
</dbReference>
<dbReference type="GO" id="GO:0030313">
    <property type="term" value="C:cell envelope"/>
    <property type="evidence" value="ECO:0007669"/>
    <property type="project" value="UniProtKB-SubCell"/>
</dbReference>
<keyword evidence="5" id="KW-0676">Redox-active center</keyword>
<feature type="domain" description="Thioredoxin" evidence="6">
    <location>
        <begin position="35"/>
        <end position="208"/>
    </location>
</feature>
<dbReference type="PANTHER" id="PTHR42852:SF6">
    <property type="entry name" value="THIOL:DISULFIDE INTERCHANGE PROTEIN DSBE"/>
    <property type="match status" value="1"/>
</dbReference>
<dbReference type="CDD" id="cd02966">
    <property type="entry name" value="TlpA_like_family"/>
    <property type="match status" value="1"/>
</dbReference>
<dbReference type="PROSITE" id="PS51257">
    <property type="entry name" value="PROKAR_LIPOPROTEIN"/>
    <property type="match status" value="1"/>
</dbReference>
<dbReference type="PANTHER" id="PTHR42852">
    <property type="entry name" value="THIOL:DISULFIDE INTERCHANGE PROTEIN DSBE"/>
    <property type="match status" value="1"/>
</dbReference>
<name>A0A7W4URD6_9MICO</name>
<comment type="subcellular location">
    <subcellularLocation>
        <location evidence="1">Cell envelope</location>
    </subcellularLocation>
</comment>
<evidence type="ECO:0000313" key="7">
    <source>
        <dbReference type="EMBL" id="MBB2959227.1"/>
    </source>
</evidence>
<dbReference type="InterPro" id="IPR000866">
    <property type="entry name" value="AhpC/TSA"/>
</dbReference>
<evidence type="ECO:0000313" key="8">
    <source>
        <dbReference type="Proteomes" id="UP000545286"/>
    </source>
</evidence>
<dbReference type="SUPFAM" id="SSF52833">
    <property type="entry name" value="Thioredoxin-like"/>
    <property type="match status" value="1"/>
</dbReference>
<dbReference type="Pfam" id="PF00578">
    <property type="entry name" value="AhpC-TSA"/>
    <property type="match status" value="1"/>
</dbReference>
<organism evidence="7 8">
    <name type="scientific">Pseudoclavibacter helvolus</name>
    <dbReference type="NCBI Taxonomy" id="255205"/>
    <lineage>
        <taxon>Bacteria</taxon>
        <taxon>Bacillati</taxon>
        <taxon>Actinomycetota</taxon>
        <taxon>Actinomycetes</taxon>
        <taxon>Micrococcales</taxon>
        <taxon>Microbacteriaceae</taxon>
        <taxon>Pseudoclavibacter</taxon>
    </lineage>
</organism>
<keyword evidence="3" id="KW-0812">Transmembrane</keyword>
<dbReference type="GO" id="GO:0016491">
    <property type="term" value="F:oxidoreductase activity"/>
    <property type="evidence" value="ECO:0007669"/>
    <property type="project" value="InterPro"/>
</dbReference>
<dbReference type="InterPro" id="IPR013766">
    <property type="entry name" value="Thioredoxin_domain"/>
</dbReference>
<keyword evidence="4" id="KW-1015">Disulfide bond</keyword>
<dbReference type="Proteomes" id="UP000545286">
    <property type="component" value="Unassembled WGS sequence"/>
</dbReference>
<reference evidence="7 8" key="1">
    <citation type="submission" date="2020-08" db="EMBL/GenBank/DDBJ databases">
        <title>Sequencing the genomes of 1000 actinobacteria strains.</title>
        <authorList>
            <person name="Klenk H.-P."/>
        </authorList>
    </citation>
    <scope>NUCLEOTIDE SEQUENCE [LARGE SCALE GENOMIC DNA]</scope>
    <source>
        <strain evidence="7 8">DSM 20419</strain>
    </source>
</reference>
<evidence type="ECO:0000256" key="4">
    <source>
        <dbReference type="ARBA" id="ARBA00023157"/>
    </source>
</evidence>
<proteinExistence type="predicted"/>
<keyword evidence="8" id="KW-1185">Reference proteome</keyword>
<dbReference type="RefSeq" id="WP_235812653.1">
    <property type="nucleotide sequence ID" value="NZ_CZJS01000087.1"/>
</dbReference>
<dbReference type="Gene3D" id="3.40.30.10">
    <property type="entry name" value="Glutaredoxin"/>
    <property type="match status" value="1"/>
</dbReference>
<keyword evidence="2" id="KW-0201">Cytochrome c-type biogenesis</keyword>
<dbReference type="GO" id="GO:0016209">
    <property type="term" value="F:antioxidant activity"/>
    <property type="evidence" value="ECO:0007669"/>
    <property type="project" value="InterPro"/>
</dbReference>
<accession>A0A7W4URD6</accession>
<evidence type="ECO:0000256" key="3">
    <source>
        <dbReference type="ARBA" id="ARBA00022968"/>
    </source>
</evidence>
<evidence type="ECO:0000256" key="5">
    <source>
        <dbReference type="ARBA" id="ARBA00023284"/>
    </source>
</evidence>
<evidence type="ECO:0000256" key="1">
    <source>
        <dbReference type="ARBA" id="ARBA00004196"/>
    </source>
</evidence>
<dbReference type="PROSITE" id="PS51352">
    <property type="entry name" value="THIOREDOXIN_2"/>
    <property type="match status" value="1"/>
</dbReference>
<dbReference type="EMBL" id="JACHWJ010000005">
    <property type="protein sequence ID" value="MBB2959227.1"/>
    <property type="molecule type" value="Genomic_DNA"/>
</dbReference>
<protein>
    <submittedName>
        <fullName evidence="7">Peroxiredoxin</fullName>
    </submittedName>
</protein>
<evidence type="ECO:0000256" key="2">
    <source>
        <dbReference type="ARBA" id="ARBA00022748"/>
    </source>
</evidence>
<sequence>MTIRSESVKTPRFPRTLRVALASAGVATMLLLSACSGDEPLPDVTWEDGGAGTVASDGSYEIFPEGERQAPIEFGGVTEFGDELSSEDLVGSVTVVNFWYASCPPCRLEAPDLQAAWEEHQDDGVEFVGVNIYDQAATAKTFAEKQGITYPSILDVDDASVRLAFADNVPPQAIPSTLVLDAEGRVASVIRGPIDPSILRSMITDTLAEGSK</sequence>